<dbReference type="GO" id="GO:0016805">
    <property type="term" value="F:dipeptidase activity"/>
    <property type="evidence" value="ECO:0007669"/>
    <property type="project" value="TreeGrafter"/>
</dbReference>
<evidence type="ECO:0008006" key="3">
    <source>
        <dbReference type="Google" id="ProtNLM"/>
    </source>
</evidence>
<dbReference type="InterPro" id="IPR052030">
    <property type="entry name" value="Peptidase_M20/M20A_hydrolases"/>
</dbReference>
<proteinExistence type="predicted"/>
<name>A0A6J4HAV8_9MICC</name>
<feature type="region of interest" description="Disordered" evidence="1">
    <location>
        <begin position="496"/>
        <end position="545"/>
    </location>
</feature>
<evidence type="ECO:0000313" key="2">
    <source>
        <dbReference type="EMBL" id="CAA9217131.1"/>
    </source>
</evidence>
<dbReference type="Gene3D" id="3.40.630.10">
    <property type="entry name" value="Zn peptidases"/>
    <property type="match status" value="1"/>
</dbReference>
<dbReference type="SUPFAM" id="SSF53187">
    <property type="entry name" value="Zn-dependent exopeptidases"/>
    <property type="match status" value="1"/>
</dbReference>
<evidence type="ECO:0000256" key="1">
    <source>
        <dbReference type="SAM" id="MobiDB-lite"/>
    </source>
</evidence>
<dbReference type="RefSeq" id="WP_294564094.1">
    <property type="nucleotide sequence ID" value="NZ_CADCTE010000024.1"/>
</dbReference>
<dbReference type="GO" id="GO:0005737">
    <property type="term" value="C:cytoplasm"/>
    <property type="evidence" value="ECO:0007669"/>
    <property type="project" value="TreeGrafter"/>
</dbReference>
<dbReference type="PANTHER" id="PTHR30575">
    <property type="entry name" value="PEPTIDASE M20"/>
    <property type="match status" value="1"/>
</dbReference>
<reference evidence="2" key="1">
    <citation type="submission" date="2020-02" db="EMBL/GenBank/DDBJ databases">
        <authorList>
            <person name="Meier V. D."/>
        </authorList>
    </citation>
    <scope>NUCLEOTIDE SEQUENCE</scope>
    <source>
        <strain evidence="2">AVDCRST_MAG83</strain>
    </source>
</reference>
<dbReference type="PANTHER" id="PTHR30575:SF3">
    <property type="entry name" value="PEPTIDASE M20 DIMERISATION DOMAIN-CONTAINING PROTEIN"/>
    <property type="match status" value="1"/>
</dbReference>
<dbReference type="GO" id="GO:0071713">
    <property type="term" value="F:para-aminobenzoyl-glutamate hydrolase activity"/>
    <property type="evidence" value="ECO:0007669"/>
    <property type="project" value="TreeGrafter"/>
</dbReference>
<gene>
    <name evidence="2" type="ORF">AVDCRST_MAG83-280</name>
</gene>
<organism evidence="2">
    <name type="scientific">uncultured Arthrobacter sp</name>
    <dbReference type="NCBI Taxonomy" id="114050"/>
    <lineage>
        <taxon>Bacteria</taxon>
        <taxon>Bacillati</taxon>
        <taxon>Actinomycetota</taxon>
        <taxon>Actinomycetes</taxon>
        <taxon>Micrococcales</taxon>
        <taxon>Micrococcaceae</taxon>
        <taxon>Arthrobacter</taxon>
        <taxon>environmental samples</taxon>
    </lineage>
</organism>
<sequence>MSNALNTDPILPDHLAAAAKATARAWIDDNKERLSEWHQHIWDLAEPAWREFRSAEWYVRRLRDEGFEVEAGSGGMPTAFSAAWTQGVGGPVLLTYAEYDAVPGNCQAAGYEEGPREGLSRYAPGHTDPHSALGISTLAGLLGTMHAMKVHGISGTLKYTGEPAEKVQGSKVVHGLRGYYDGVDAIVSFHPFYMLPLCNTARWDTQCGSYYSRIYTFVCDEPETWQLGANPDSPIPASHSAARAPGANVALMSMYTSSRVMQDAMLPSFGGWSLSDAIFTHGQATADNLPARIAQIQYSWRCPTIDMAEHVLAVLDRNAGHAAALAHCRLETTWVARNRPGRTNHVLAQKLYDNLAEVGAPHYGEEAIAAAQAIQAGLGLEPMESPFLEECGQLISPQDAEAKLREHLAPWQRNWTSDDYVEMTHYAPTVRFYVSRPALRAAPDGPAYPGWVMNALGGIPATIDPTIETAGKTISGTFLDLLTRPEVLDAAKEEFRRRTGEDPMPPLLEPDFLPPTDFAWPDYSPDPSAGGSGSRLWYPQETDRA</sequence>
<protein>
    <recommendedName>
        <fullName evidence="3">Aminobenzoyl-glutamate utilization protein B</fullName>
    </recommendedName>
</protein>
<dbReference type="GO" id="GO:0046657">
    <property type="term" value="P:folic acid catabolic process"/>
    <property type="evidence" value="ECO:0007669"/>
    <property type="project" value="TreeGrafter"/>
</dbReference>
<accession>A0A6J4HAV8</accession>
<dbReference type="EMBL" id="CADCTE010000024">
    <property type="protein sequence ID" value="CAA9217131.1"/>
    <property type="molecule type" value="Genomic_DNA"/>
</dbReference>
<dbReference type="AlphaFoldDB" id="A0A6J4HAV8"/>